<feature type="transmembrane region" description="Helical" evidence="2">
    <location>
        <begin position="162"/>
        <end position="182"/>
    </location>
</feature>
<evidence type="ECO:0000256" key="3">
    <source>
        <dbReference type="SAM" id="SignalP"/>
    </source>
</evidence>
<feature type="chain" id="PRO_5012914372" evidence="3">
    <location>
        <begin position="19"/>
        <end position="296"/>
    </location>
</feature>
<evidence type="ECO:0000313" key="4">
    <source>
        <dbReference type="EnsemblMetazoa" id="Aqu2.1.31678_001"/>
    </source>
</evidence>
<evidence type="ECO:0000256" key="2">
    <source>
        <dbReference type="SAM" id="Phobius"/>
    </source>
</evidence>
<reference evidence="4" key="1">
    <citation type="submission" date="2017-05" db="UniProtKB">
        <authorList>
            <consortium name="EnsemblMetazoa"/>
        </authorList>
    </citation>
    <scope>IDENTIFICATION</scope>
</reference>
<feature type="coiled-coil region" evidence="1">
    <location>
        <begin position="244"/>
        <end position="278"/>
    </location>
</feature>
<protein>
    <submittedName>
        <fullName evidence="4">Uncharacterized protein</fullName>
    </submittedName>
</protein>
<feature type="transmembrane region" description="Helical" evidence="2">
    <location>
        <begin position="135"/>
        <end position="155"/>
    </location>
</feature>
<keyword evidence="1" id="KW-0175">Coiled coil</keyword>
<organism evidence="4">
    <name type="scientific">Amphimedon queenslandica</name>
    <name type="common">Sponge</name>
    <dbReference type="NCBI Taxonomy" id="400682"/>
    <lineage>
        <taxon>Eukaryota</taxon>
        <taxon>Metazoa</taxon>
        <taxon>Porifera</taxon>
        <taxon>Demospongiae</taxon>
        <taxon>Heteroscleromorpha</taxon>
        <taxon>Haplosclerida</taxon>
        <taxon>Niphatidae</taxon>
        <taxon>Amphimedon</taxon>
    </lineage>
</organism>
<keyword evidence="2" id="KW-0472">Membrane</keyword>
<keyword evidence="3" id="KW-0732">Signal</keyword>
<feature type="transmembrane region" description="Helical" evidence="2">
    <location>
        <begin position="202"/>
        <end position="230"/>
    </location>
</feature>
<name>A0A1X7UV75_AMPQE</name>
<feature type="signal peptide" evidence="3">
    <location>
        <begin position="1"/>
        <end position="18"/>
    </location>
</feature>
<accession>A0A1X7UV75</accession>
<evidence type="ECO:0000256" key="1">
    <source>
        <dbReference type="SAM" id="Coils"/>
    </source>
</evidence>
<keyword evidence="2" id="KW-0812">Transmembrane</keyword>
<keyword evidence="2" id="KW-1133">Transmembrane helix</keyword>
<dbReference type="InParanoid" id="A0A1X7UV75"/>
<dbReference type="EnsemblMetazoa" id="Aqu2.1.31678_001">
    <property type="protein sequence ID" value="Aqu2.1.31678_001"/>
    <property type="gene ID" value="Aqu2.1.31678"/>
</dbReference>
<dbReference type="AlphaFoldDB" id="A0A1X7UV75"/>
<proteinExistence type="predicted"/>
<sequence>MGHFSQLSVLLLIHALLALCHLSNRLATGSLGPLDNGDDDGYCYDESCSRRDSVKQEKRDVKTRGRTGLSGILSNAYDIVASVGEAAINTVHKLSSEVLEDIGDIVKTVINEEALNAIISAGNGALSLIFDSNKAVTGFGSTVLSVSILVGVIFINYLLASYFSLLSILILDAGIILLHGMFGPLQLAKWFITGCSHISQGLIYIIYYPYFSAIVLMLLFIFSCCCWPYLRRQSRYLRNSSDTVFVIEAQLERLEAHLARLETERKERDKEIKAQLDRIERILEKNNTCTATLHEQ</sequence>